<dbReference type="SUPFAM" id="SSF46561">
    <property type="entry name" value="Ribosomal protein L29 (L29p)"/>
    <property type="match status" value="1"/>
</dbReference>
<gene>
    <name evidence="5 6" type="primary">rpmC</name>
    <name evidence="6" type="ORF">ISQ63_02625</name>
</gene>
<dbReference type="GO" id="GO:0005840">
    <property type="term" value="C:ribosome"/>
    <property type="evidence" value="ECO:0007669"/>
    <property type="project" value="UniProtKB-KW"/>
</dbReference>
<evidence type="ECO:0000256" key="4">
    <source>
        <dbReference type="ARBA" id="ARBA00035204"/>
    </source>
</evidence>
<organism evidence="6 7">
    <name type="scientific">SAR86 cluster bacterium</name>
    <dbReference type="NCBI Taxonomy" id="2030880"/>
    <lineage>
        <taxon>Bacteria</taxon>
        <taxon>Pseudomonadati</taxon>
        <taxon>Pseudomonadota</taxon>
        <taxon>Gammaproteobacteria</taxon>
        <taxon>SAR86 cluster</taxon>
    </lineage>
</organism>
<dbReference type="Gene3D" id="1.10.287.310">
    <property type="match status" value="1"/>
</dbReference>
<dbReference type="Pfam" id="PF00831">
    <property type="entry name" value="Ribosomal_L29"/>
    <property type="match status" value="1"/>
</dbReference>
<proteinExistence type="inferred from homology"/>
<keyword evidence="2 5" id="KW-0689">Ribosomal protein</keyword>
<dbReference type="NCBIfam" id="TIGR00012">
    <property type="entry name" value="L29"/>
    <property type="match status" value="1"/>
</dbReference>
<sequence length="56" mass="6590">MAKKKANLSEIEKLNMEYLDLKLKNSSGSLKETHKLSELRKDIARIKTQERMEIEK</sequence>
<dbReference type="GO" id="GO:0003735">
    <property type="term" value="F:structural constituent of ribosome"/>
    <property type="evidence" value="ECO:0007669"/>
    <property type="project" value="InterPro"/>
</dbReference>
<dbReference type="EMBL" id="JADHQC010000011">
    <property type="protein sequence ID" value="MBL6811762.1"/>
    <property type="molecule type" value="Genomic_DNA"/>
</dbReference>
<comment type="caution">
    <text evidence="6">The sequence shown here is derived from an EMBL/GenBank/DDBJ whole genome shotgun (WGS) entry which is preliminary data.</text>
</comment>
<evidence type="ECO:0000256" key="2">
    <source>
        <dbReference type="ARBA" id="ARBA00022980"/>
    </source>
</evidence>
<comment type="similarity">
    <text evidence="1 5">Belongs to the universal ribosomal protein uL29 family.</text>
</comment>
<dbReference type="InterPro" id="IPR001854">
    <property type="entry name" value="Ribosomal_uL29"/>
</dbReference>
<keyword evidence="3 5" id="KW-0687">Ribonucleoprotein</keyword>
<evidence type="ECO:0000256" key="3">
    <source>
        <dbReference type="ARBA" id="ARBA00023274"/>
    </source>
</evidence>
<evidence type="ECO:0000256" key="1">
    <source>
        <dbReference type="ARBA" id="ARBA00009254"/>
    </source>
</evidence>
<protein>
    <recommendedName>
        <fullName evidence="4 5">Large ribosomal subunit protein uL29</fullName>
    </recommendedName>
</protein>
<dbReference type="Proteomes" id="UP000744438">
    <property type="component" value="Unassembled WGS sequence"/>
</dbReference>
<dbReference type="InterPro" id="IPR036049">
    <property type="entry name" value="Ribosomal_uL29_sf"/>
</dbReference>
<dbReference type="GO" id="GO:0006412">
    <property type="term" value="P:translation"/>
    <property type="evidence" value="ECO:0007669"/>
    <property type="project" value="UniProtKB-UniRule"/>
</dbReference>
<reference evidence="6" key="1">
    <citation type="submission" date="2020-10" db="EMBL/GenBank/DDBJ databases">
        <title>Microbiome of the Black Sea water column analyzed by genome centric metagenomics.</title>
        <authorList>
            <person name="Cabello-Yeves P.J."/>
            <person name="Callieri C."/>
            <person name="Picazo A."/>
            <person name="Mehrshad M."/>
            <person name="Haro-Moreno J.M."/>
            <person name="Roda-Garcia J."/>
            <person name="Dzembekova N."/>
            <person name="Slabakova V."/>
            <person name="Slabakova N."/>
            <person name="Moncheva S."/>
            <person name="Rodriguez-Valera F."/>
        </authorList>
    </citation>
    <scope>NUCLEOTIDE SEQUENCE</scope>
    <source>
        <strain evidence="6">BS307-5m-G49</strain>
    </source>
</reference>
<dbReference type="HAMAP" id="MF_00374">
    <property type="entry name" value="Ribosomal_uL29"/>
    <property type="match status" value="1"/>
</dbReference>
<accession>A0A937I042</accession>
<evidence type="ECO:0000313" key="7">
    <source>
        <dbReference type="Proteomes" id="UP000744438"/>
    </source>
</evidence>
<evidence type="ECO:0000313" key="6">
    <source>
        <dbReference type="EMBL" id="MBL6811762.1"/>
    </source>
</evidence>
<name>A0A937I042_9GAMM</name>
<dbReference type="AlphaFoldDB" id="A0A937I042"/>
<dbReference type="GO" id="GO:1990904">
    <property type="term" value="C:ribonucleoprotein complex"/>
    <property type="evidence" value="ECO:0007669"/>
    <property type="project" value="UniProtKB-KW"/>
</dbReference>
<evidence type="ECO:0000256" key="5">
    <source>
        <dbReference type="HAMAP-Rule" id="MF_00374"/>
    </source>
</evidence>